<dbReference type="Proteomes" id="UP000252706">
    <property type="component" value="Unassembled WGS sequence"/>
</dbReference>
<dbReference type="EMBL" id="QOCE01000009">
    <property type="protein sequence ID" value="RBW60934.1"/>
    <property type="molecule type" value="Genomic_DNA"/>
</dbReference>
<sequence length="105" mass="11953">MEGNVFMTTKAELEIELEKLRARNAELKAQVEQKPESDEGAQDSTLTKTKDEIRKSLEDHGIDIKKIETMGDEVVEEIHKLQEHYPITVLLVAFTLGYVVGRVQK</sequence>
<reference evidence="2 3" key="1">
    <citation type="submission" date="2018-07" db="EMBL/GenBank/DDBJ databases">
        <title>Modular assembly of carbohydrate-degrading microbial communities in the ocean.</title>
        <authorList>
            <person name="Enke T.N."/>
            <person name="Datta M.S."/>
            <person name="Schwartzman J.A."/>
            <person name="Cermak N."/>
            <person name="Schmitz D.A."/>
            <person name="Barrere J."/>
            <person name="Cordero O.X."/>
        </authorList>
    </citation>
    <scope>NUCLEOTIDE SEQUENCE [LARGE SCALE GENOMIC DNA]</scope>
    <source>
        <strain evidence="2 3">C3M10</strain>
    </source>
</reference>
<accession>A0A366X9G0</accession>
<protein>
    <recommendedName>
        <fullName evidence="4">DUF883 domain-containing protein</fullName>
    </recommendedName>
</protein>
<proteinExistence type="predicted"/>
<evidence type="ECO:0000313" key="2">
    <source>
        <dbReference type="EMBL" id="RBW60934.1"/>
    </source>
</evidence>
<feature type="compositionally biased region" description="Basic and acidic residues" evidence="1">
    <location>
        <begin position="28"/>
        <end position="37"/>
    </location>
</feature>
<evidence type="ECO:0008006" key="4">
    <source>
        <dbReference type="Google" id="ProtNLM"/>
    </source>
</evidence>
<organism evidence="2 3">
    <name type="scientific">Phaeobacter gallaeciensis</name>
    <dbReference type="NCBI Taxonomy" id="60890"/>
    <lineage>
        <taxon>Bacteria</taxon>
        <taxon>Pseudomonadati</taxon>
        <taxon>Pseudomonadota</taxon>
        <taxon>Alphaproteobacteria</taxon>
        <taxon>Rhodobacterales</taxon>
        <taxon>Roseobacteraceae</taxon>
        <taxon>Phaeobacter</taxon>
    </lineage>
</organism>
<comment type="caution">
    <text evidence="2">The sequence shown here is derived from an EMBL/GenBank/DDBJ whole genome shotgun (WGS) entry which is preliminary data.</text>
</comment>
<name>A0A366X9G0_9RHOB</name>
<evidence type="ECO:0000313" key="3">
    <source>
        <dbReference type="Proteomes" id="UP000252706"/>
    </source>
</evidence>
<gene>
    <name evidence="2" type="ORF">DS909_03015</name>
</gene>
<feature type="region of interest" description="Disordered" evidence="1">
    <location>
        <begin position="28"/>
        <end position="52"/>
    </location>
</feature>
<evidence type="ECO:0000256" key="1">
    <source>
        <dbReference type="SAM" id="MobiDB-lite"/>
    </source>
</evidence>
<dbReference type="AlphaFoldDB" id="A0A366X9G0"/>